<protein>
    <submittedName>
        <fullName evidence="2">Uncharacterized protein</fullName>
    </submittedName>
</protein>
<organism evidence="2 3">
    <name type="scientific">Aspergillus brasiliensis</name>
    <dbReference type="NCBI Taxonomy" id="319629"/>
    <lineage>
        <taxon>Eukaryota</taxon>
        <taxon>Fungi</taxon>
        <taxon>Dikarya</taxon>
        <taxon>Ascomycota</taxon>
        <taxon>Pezizomycotina</taxon>
        <taxon>Eurotiomycetes</taxon>
        <taxon>Eurotiomycetidae</taxon>
        <taxon>Eurotiales</taxon>
        <taxon>Aspergillaceae</taxon>
        <taxon>Aspergillus</taxon>
        <taxon>Aspergillus subgen. Circumdati</taxon>
    </lineage>
</organism>
<dbReference type="AlphaFoldDB" id="A0A9W5YP68"/>
<gene>
    <name evidence="2" type="ORF">AbraCBS73388_005194</name>
</gene>
<proteinExistence type="predicted"/>
<dbReference type="EMBL" id="BROQ01000025">
    <property type="protein sequence ID" value="GKZ20018.1"/>
    <property type="molecule type" value="Genomic_DNA"/>
</dbReference>
<evidence type="ECO:0000256" key="1">
    <source>
        <dbReference type="SAM" id="MobiDB-lite"/>
    </source>
</evidence>
<dbReference type="Proteomes" id="UP001143548">
    <property type="component" value="Unassembled WGS sequence"/>
</dbReference>
<feature type="region of interest" description="Disordered" evidence="1">
    <location>
        <begin position="1"/>
        <end position="21"/>
    </location>
</feature>
<feature type="compositionally biased region" description="Basic and acidic residues" evidence="1">
    <location>
        <begin position="10"/>
        <end position="21"/>
    </location>
</feature>
<comment type="caution">
    <text evidence="2">The sequence shown here is derived from an EMBL/GenBank/DDBJ whole genome shotgun (WGS) entry which is preliminary data.</text>
</comment>
<sequence>MACASAQRTVPEHLPDTGTWPEREKCRRGLWMRLTPMEAQPSAATVKESDTKDLLSPLKKNNVSFSENRSWYINKRYFKALPKRGSDPRFERFACQWKDINISQWDRLQKISQMVRSSLHCL</sequence>
<evidence type="ECO:0000313" key="2">
    <source>
        <dbReference type="EMBL" id="GKZ20018.1"/>
    </source>
</evidence>
<name>A0A9W5YP68_9EURO</name>
<reference evidence="2" key="1">
    <citation type="submission" date="2022-07" db="EMBL/GenBank/DDBJ databases">
        <title>Taxonomy of Aspergillus series Nigri: significant species reduction supported by multi-species coalescent approaches.</title>
        <authorList>
            <person name="Bian C."/>
            <person name="Kusuya Y."/>
            <person name="Sklenar F."/>
            <person name="D'hooge E."/>
            <person name="Yaguchi T."/>
            <person name="Takahashi H."/>
            <person name="Hubka V."/>
        </authorList>
    </citation>
    <scope>NUCLEOTIDE SEQUENCE</scope>
    <source>
        <strain evidence="2">CBS 733.88</strain>
    </source>
</reference>
<evidence type="ECO:0000313" key="3">
    <source>
        <dbReference type="Proteomes" id="UP001143548"/>
    </source>
</evidence>
<accession>A0A9W5YP68</accession>